<evidence type="ECO:0000313" key="1">
    <source>
        <dbReference type="EMBL" id="RAH46716.1"/>
    </source>
</evidence>
<reference evidence="1" key="1">
    <citation type="submission" date="2018-02" db="EMBL/GenBank/DDBJ databases">
        <title>The genomes of Aspergillus section Nigri reveals drivers in fungal speciation.</title>
        <authorList>
            <consortium name="DOE Joint Genome Institute"/>
            <person name="Vesth T.C."/>
            <person name="Nybo J."/>
            <person name="Theobald S."/>
            <person name="Brandl J."/>
            <person name="Frisvad J.C."/>
            <person name="Nielsen K.F."/>
            <person name="Lyhne E.K."/>
            <person name="Kogle M.E."/>
            <person name="Kuo A."/>
            <person name="Riley R."/>
            <person name="Clum A."/>
            <person name="Nolan M."/>
            <person name="Lipzen A."/>
            <person name="Salamov A."/>
            <person name="Henrissat B."/>
            <person name="Wiebenga A."/>
            <person name="De vries R.P."/>
            <person name="Grigoriev I.V."/>
            <person name="Mortensen U.H."/>
            <person name="Andersen M.R."/>
            <person name="Baker S.E."/>
        </authorList>
    </citation>
    <scope>NUCLEOTIDE SEQUENCE</scope>
    <source>
        <strain evidence="1">CBS 621.78</strain>
    </source>
</reference>
<evidence type="ECO:0000313" key="2">
    <source>
        <dbReference type="Proteomes" id="UP000249057"/>
    </source>
</evidence>
<name>A0ACD1GBU0_9EURO</name>
<accession>A0ACD1GBU0</accession>
<gene>
    <name evidence="1" type="ORF">BO95DRAFT_100991</name>
</gene>
<proteinExistence type="predicted"/>
<sequence>MESMETWKPQLMLTGTLRWGHPTWALQRSAVRSSKYCAISRAGMPIDGGFGPFWMPPYGFVTVSFSSILPIMLLTRGRTEGEEQWMKLCSESFRECRAQEQSTDAHPTRPPMLSPIGPSGRCGPGERI</sequence>
<keyword evidence="2" id="KW-1185">Reference proteome</keyword>
<protein>
    <submittedName>
        <fullName evidence="1">Uncharacterized protein</fullName>
    </submittedName>
</protein>
<organism evidence="1 2">
    <name type="scientific">Aspergillus brunneoviolaceus CBS 621.78</name>
    <dbReference type="NCBI Taxonomy" id="1450534"/>
    <lineage>
        <taxon>Eukaryota</taxon>
        <taxon>Fungi</taxon>
        <taxon>Dikarya</taxon>
        <taxon>Ascomycota</taxon>
        <taxon>Pezizomycotina</taxon>
        <taxon>Eurotiomycetes</taxon>
        <taxon>Eurotiomycetidae</taxon>
        <taxon>Eurotiales</taxon>
        <taxon>Aspergillaceae</taxon>
        <taxon>Aspergillus</taxon>
        <taxon>Aspergillus subgen. Circumdati</taxon>
    </lineage>
</organism>
<dbReference type="Proteomes" id="UP000249057">
    <property type="component" value="Unassembled WGS sequence"/>
</dbReference>
<dbReference type="EMBL" id="KZ825335">
    <property type="protein sequence ID" value="RAH46716.1"/>
    <property type="molecule type" value="Genomic_DNA"/>
</dbReference>